<dbReference type="STRING" id="2018661.A0A2A2L0V6"/>
<feature type="transmembrane region" description="Helical" evidence="1">
    <location>
        <begin position="43"/>
        <end position="61"/>
    </location>
</feature>
<evidence type="ECO:0000313" key="4">
    <source>
        <dbReference type="Proteomes" id="UP000218231"/>
    </source>
</evidence>
<organism evidence="3 4">
    <name type="scientific">Diploscapter pachys</name>
    <dbReference type="NCBI Taxonomy" id="2018661"/>
    <lineage>
        <taxon>Eukaryota</taxon>
        <taxon>Metazoa</taxon>
        <taxon>Ecdysozoa</taxon>
        <taxon>Nematoda</taxon>
        <taxon>Chromadorea</taxon>
        <taxon>Rhabditida</taxon>
        <taxon>Rhabditina</taxon>
        <taxon>Rhabditomorpha</taxon>
        <taxon>Rhabditoidea</taxon>
        <taxon>Rhabditidae</taxon>
        <taxon>Diploscapter</taxon>
    </lineage>
</organism>
<evidence type="ECO:0000259" key="2">
    <source>
        <dbReference type="Pfam" id="PF10328"/>
    </source>
</evidence>
<accession>A0A2A2L0V6</accession>
<feature type="transmembrane region" description="Helical" evidence="1">
    <location>
        <begin position="94"/>
        <end position="114"/>
    </location>
</feature>
<dbReference type="Pfam" id="PF10328">
    <property type="entry name" value="7TM_GPCR_Srx"/>
    <property type="match status" value="1"/>
</dbReference>
<dbReference type="Proteomes" id="UP000218231">
    <property type="component" value="Unassembled WGS sequence"/>
</dbReference>
<keyword evidence="1" id="KW-1133">Transmembrane helix</keyword>
<sequence>MFLGGFGSSRFIHKYFSVAVNRFLAINTPAFYHRIFTIRNTKLIAIAIITFSLWHFVFNQFDGCELLFYSDTYQWYFTENATCAYIIIEYLELYYISVLFAFACLFDFCTLISLVRHLKVVARDRPFSKNDVRFFLQSCITGFVFVGVTFCFHLGYKFFDENDKLGQFLVSTFAWECTHSLDGIIVVLFNKELRRIFTAPNRIFVNRIHSQQHSTGREHWESSHSPNSKNLHLYYPGSVASQTTTKAANHSIKKQPESQNYM</sequence>
<evidence type="ECO:0000256" key="1">
    <source>
        <dbReference type="SAM" id="Phobius"/>
    </source>
</evidence>
<dbReference type="Gene3D" id="1.20.1070.10">
    <property type="entry name" value="Rhodopsin 7-helix transmembrane proteins"/>
    <property type="match status" value="1"/>
</dbReference>
<protein>
    <recommendedName>
        <fullName evidence="2">7TM GPCR serpentine receptor class x (Srx) domain-containing protein</fullName>
    </recommendedName>
</protein>
<keyword evidence="4" id="KW-1185">Reference proteome</keyword>
<dbReference type="PANTHER" id="PTHR23017">
    <property type="entry name" value="SERPENTINE RECEPTOR, CLASS X"/>
    <property type="match status" value="1"/>
</dbReference>
<keyword evidence="1" id="KW-0472">Membrane</keyword>
<dbReference type="SUPFAM" id="SSF81321">
    <property type="entry name" value="Family A G protein-coupled receptor-like"/>
    <property type="match status" value="1"/>
</dbReference>
<gene>
    <name evidence="3" type="ORF">WR25_25003</name>
</gene>
<feature type="transmembrane region" description="Helical" evidence="1">
    <location>
        <begin position="168"/>
        <end position="189"/>
    </location>
</feature>
<dbReference type="EMBL" id="LIAE01007356">
    <property type="protein sequence ID" value="PAV79886.1"/>
    <property type="molecule type" value="Genomic_DNA"/>
</dbReference>
<evidence type="ECO:0000313" key="3">
    <source>
        <dbReference type="EMBL" id="PAV79886.1"/>
    </source>
</evidence>
<proteinExistence type="predicted"/>
<name>A0A2A2L0V6_9BILA</name>
<reference evidence="3 4" key="1">
    <citation type="journal article" date="2017" name="Curr. Biol.">
        <title>Genome architecture and evolution of a unichromosomal asexual nematode.</title>
        <authorList>
            <person name="Fradin H."/>
            <person name="Zegar C."/>
            <person name="Gutwein M."/>
            <person name="Lucas J."/>
            <person name="Kovtun M."/>
            <person name="Corcoran D."/>
            <person name="Baugh L.R."/>
            <person name="Kiontke K."/>
            <person name="Gunsalus K."/>
            <person name="Fitch D.H."/>
            <person name="Piano F."/>
        </authorList>
    </citation>
    <scope>NUCLEOTIDE SEQUENCE [LARGE SCALE GENOMIC DNA]</scope>
    <source>
        <strain evidence="3">PF1309</strain>
    </source>
</reference>
<feature type="transmembrane region" description="Helical" evidence="1">
    <location>
        <begin position="134"/>
        <end position="156"/>
    </location>
</feature>
<keyword evidence="1" id="KW-0812">Transmembrane</keyword>
<feature type="domain" description="7TM GPCR serpentine receptor class x (Srx)" evidence="2">
    <location>
        <begin position="16"/>
        <end position="190"/>
    </location>
</feature>
<comment type="caution">
    <text evidence="3">The sequence shown here is derived from an EMBL/GenBank/DDBJ whole genome shotgun (WGS) entry which is preliminary data.</text>
</comment>
<dbReference type="AlphaFoldDB" id="A0A2A2L0V6"/>
<dbReference type="InterPro" id="IPR019430">
    <property type="entry name" value="7TM_GPCR_serpentine_rcpt_Srx"/>
</dbReference>
<dbReference type="OrthoDB" id="5859283at2759"/>